<reference evidence="1" key="1">
    <citation type="submission" date="2020-09" db="EMBL/GenBank/DDBJ databases">
        <title>De no assembly of potato wild relative species, Solanum commersonii.</title>
        <authorList>
            <person name="Cho K."/>
        </authorList>
    </citation>
    <scope>NUCLEOTIDE SEQUENCE</scope>
    <source>
        <strain evidence="1">LZ3.2</strain>
        <tissue evidence="1">Leaf</tissue>
    </source>
</reference>
<feature type="non-terminal residue" evidence="1">
    <location>
        <position position="1"/>
    </location>
</feature>
<proteinExistence type="predicted"/>
<gene>
    <name evidence="1" type="ORF">H5410_064796</name>
</gene>
<keyword evidence="2" id="KW-1185">Reference proteome</keyword>
<dbReference type="AlphaFoldDB" id="A0A9J5VYD5"/>
<organism evidence="1 2">
    <name type="scientific">Solanum commersonii</name>
    <name type="common">Commerson's wild potato</name>
    <name type="synonym">Commerson's nightshade</name>
    <dbReference type="NCBI Taxonomy" id="4109"/>
    <lineage>
        <taxon>Eukaryota</taxon>
        <taxon>Viridiplantae</taxon>
        <taxon>Streptophyta</taxon>
        <taxon>Embryophyta</taxon>
        <taxon>Tracheophyta</taxon>
        <taxon>Spermatophyta</taxon>
        <taxon>Magnoliopsida</taxon>
        <taxon>eudicotyledons</taxon>
        <taxon>Gunneridae</taxon>
        <taxon>Pentapetalae</taxon>
        <taxon>asterids</taxon>
        <taxon>lamiids</taxon>
        <taxon>Solanales</taxon>
        <taxon>Solanaceae</taxon>
        <taxon>Solanoideae</taxon>
        <taxon>Solaneae</taxon>
        <taxon>Solanum</taxon>
    </lineage>
</organism>
<sequence>ITIVVFYVAIFRAKVVLTRYRVVQHREIGRNGLAGKVSGLLDLVDGDEFRVRGPQVELKNCASPNRLFYHGVPIL</sequence>
<dbReference type="EMBL" id="JACXVP010000204">
    <property type="protein sequence ID" value="KAG5568185.1"/>
    <property type="molecule type" value="Genomic_DNA"/>
</dbReference>
<name>A0A9J5VYD5_SOLCO</name>
<dbReference type="Proteomes" id="UP000824120">
    <property type="component" value="Unassembled WGS sequence"/>
</dbReference>
<comment type="caution">
    <text evidence="1">The sequence shown here is derived from an EMBL/GenBank/DDBJ whole genome shotgun (WGS) entry which is preliminary data.</text>
</comment>
<evidence type="ECO:0000313" key="1">
    <source>
        <dbReference type="EMBL" id="KAG5568185.1"/>
    </source>
</evidence>
<protein>
    <submittedName>
        <fullName evidence="1">Uncharacterized protein</fullName>
    </submittedName>
</protein>
<accession>A0A9J5VYD5</accession>
<evidence type="ECO:0000313" key="2">
    <source>
        <dbReference type="Proteomes" id="UP000824120"/>
    </source>
</evidence>